<accession>A0A814N7X8</accession>
<evidence type="ECO:0000313" key="5">
    <source>
        <dbReference type="EMBL" id="CAF3976551.1"/>
    </source>
</evidence>
<evidence type="ECO:0000313" key="2">
    <source>
        <dbReference type="EMBL" id="CAF1069132.1"/>
    </source>
</evidence>
<reference evidence="3" key="1">
    <citation type="submission" date="2021-02" db="EMBL/GenBank/DDBJ databases">
        <authorList>
            <person name="Nowell W R."/>
        </authorList>
    </citation>
    <scope>NUCLEOTIDE SEQUENCE</scope>
</reference>
<organism evidence="3 6">
    <name type="scientific">Adineta steineri</name>
    <dbReference type="NCBI Taxonomy" id="433720"/>
    <lineage>
        <taxon>Eukaryota</taxon>
        <taxon>Metazoa</taxon>
        <taxon>Spiralia</taxon>
        <taxon>Gnathifera</taxon>
        <taxon>Rotifera</taxon>
        <taxon>Eurotatoria</taxon>
        <taxon>Bdelloidea</taxon>
        <taxon>Adinetida</taxon>
        <taxon>Adinetidae</taxon>
        <taxon>Adineta</taxon>
    </lineage>
</organism>
<gene>
    <name evidence="2" type="ORF">JYZ213_LOCUS19653</name>
    <name evidence="5" type="ORF">OKA104_LOCUS28411</name>
    <name evidence="4" type="ORF">OXD698_LOCUS5078</name>
    <name evidence="3" type="ORF">VCS650_LOCUS19481</name>
</gene>
<dbReference type="EMBL" id="CAJOAY010002747">
    <property type="protein sequence ID" value="CAF3976551.1"/>
    <property type="molecule type" value="Genomic_DNA"/>
</dbReference>
<proteinExistence type="predicted"/>
<sequence>MKSSQTCINDIEMKLNDLSEQLKQFQKENEFNLNHLRNQLIEITKEFNNPSNMPIQQNARSLINDISIDLSKTKFLRNNF</sequence>
<dbReference type="Proteomes" id="UP000663844">
    <property type="component" value="Unassembled WGS sequence"/>
</dbReference>
<evidence type="ECO:0000256" key="1">
    <source>
        <dbReference type="SAM" id="Coils"/>
    </source>
</evidence>
<name>A0A814N7X8_9BILA</name>
<feature type="coiled-coil region" evidence="1">
    <location>
        <begin position="8"/>
        <end position="35"/>
    </location>
</feature>
<dbReference type="AlphaFoldDB" id="A0A814N7X8"/>
<dbReference type="Proteomes" id="UP000663891">
    <property type="component" value="Unassembled WGS sequence"/>
</dbReference>
<evidence type="ECO:0000313" key="6">
    <source>
        <dbReference type="Proteomes" id="UP000663891"/>
    </source>
</evidence>
<dbReference type="EMBL" id="CAJNON010000194">
    <property type="protein sequence ID" value="CAF1089547.1"/>
    <property type="molecule type" value="Genomic_DNA"/>
</dbReference>
<dbReference type="EMBL" id="CAJOAZ010000201">
    <property type="protein sequence ID" value="CAF3574404.1"/>
    <property type="molecule type" value="Genomic_DNA"/>
</dbReference>
<dbReference type="Proteomes" id="UP000663881">
    <property type="component" value="Unassembled WGS sequence"/>
</dbReference>
<protein>
    <submittedName>
        <fullName evidence="3">Uncharacterized protein</fullName>
    </submittedName>
</protein>
<keyword evidence="1" id="KW-0175">Coiled coil</keyword>
<comment type="caution">
    <text evidence="3">The sequence shown here is derived from an EMBL/GenBank/DDBJ whole genome shotgun (WGS) entry which is preliminary data.</text>
</comment>
<evidence type="ECO:0000313" key="4">
    <source>
        <dbReference type="EMBL" id="CAF3574404.1"/>
    </source>
</evidence>
<evidence type="ECO:0000313" key="3">
    <source>
        <dbReference type="EMBL" id="CAF1089547.1"/>
    </source>
</evidence>
<dbReference type="EMBL" id="CAJNOG010000201">
    <property type="protein sequence ID" value="CAF1069132.1"/>
    <property type="molecule type" value="Genomic_DNA"/>
</dbReference>
<dbReference type="Proteomes" id="UP000663845">
    <property type="component" value="Unassembled WGS sequence"/>
</dbReference>